<feature type="chain" id="PRO_5042005726" evidence="3">
    <location>
        <begin position="22"/>
        <end position="172"/>
    </location>
</feature>
<gene>
    <name evidence="4" type="ORF">CHS0354_000139</name>
</gene>
<protein>
    <submittedName>
        <fullName evidence="4">Uncharacterized protein</fullName>
    </submittedName>
</protein>
<organism evidence="4 5">
    <name type="scientific">Potamilus streckersoni</name>
    <dbReference type="NCBI Taxonomy" id="2493646"/>
    <lineage>
        <taxon>Eukaryota</taxon>
        <taxon>Metazoa</taxon>
        <taxon>Spiralia</taxon>
        <taxon>Lophotrochozoa</taxon>
        <taxon>Mollusca</taxon>
        <taxon>Bivalvia</taxon>
        <taxon>Autobranchia</taxon>
        <taxon>Heteroconchia</taxon>
        <taxon>Palaeoheterodonta</taxon>
        <taxon>Unionida</taxon>
        <taxon>Unionoidea</taxon>
        <taxon>Unionidae</taxon>
        <taxon>Ambleminae</taxon>
        <taxon>Lampsilini</taxon>
        <taxon>Potamilus</taxon>
    </lineage>
</organism>
<keyword evidence="2" id="KW-0812">Transmembrane</keyword>
<dbReference type="AlphaFoldDB" id="A0AAE0SXZ7"/>
<reference evidence="4" key="1">
    <citation type="journal article" date="2021" name="Genome Biol. Evol.">
        <title>A High-Quality Reference Genome for a Parasitic Bivalve with Doubly Uniparental Inheritance (Bivalvia: Unionida).</title>
        <authorList>
            <person name="Smith C.H."/>
        </authorList>
    </citation>
    <scope>NUCLEOTIDE SEQUENCE</scope>
    <source>
        <strain evidence="4">CHS0354</strain>
    </source>
</reference>
<evidence type="ECO:0000256" key="1">
    <source>
        <dbReference type="SAM" id="MobiDB-lite"/>
    </source>
</evidence>
<comment type="caution">
    <text evidence="4">The sequence shown here is derived from an EMBL/GenBank/DDBJ whole genome shotgun (WGS) entry which is preliminary data.</text>
</comment>
<evidence type="ECO:0000256" key="3">
    <source>
        <dbReference type="SAM" id="SignalP"/>
    </source>
</evidence>
<evidence type="ECO:0000256" key="2">
    <source>
        <dbReference type="SAM" id="Phobius"/>
    </source>
</evidence>
<evidence type="ECO:0000313" key="4">
    <source>
        <dbReference type="EMBL" id="KAK3600117.1"/>
    </source>
</evidence>
<keyword evidence="2" id="KW-1133">Transmembrane helix</keyword>
<keyword evidence="3" id="KW-0732">Signal</keyword>
<reference evidence="4" key="3">
    <citation type="submission" date="2023-05" db="EMBL/GenBank/DDBJ databases">
        <authorList>
            <person name="Smith C.H."/>
        </authorList>
    </citation>
    <scope>NUCLEOTIDE SEQUENCE</scope>
    <source>
        <strain evidence="4">CHS0354</strain>
        <tissue evidence="4">Mantle</tissue>
    </source>
</reference>
<accession>A0AAE0SXZ7</accession>
<dbReference type="Proteomes" id="UP001195483">
    <property type="component" value="Unassembled WGS sequence"/>
</dbReference>
<sequence length="172" mass="18998">MWRRINLLFLVLYFFTEDICCDDPAYDGDDNSGNDAGDEGGESNEKDENPERRGNGKILIVVIPVVGVLVLLILVTCGMCILKKCNHKKIKTQNYQDKATMEKNQLALPTIVPDNPPPYSPKMEEGEMQPAPMEFLGYGTGWYAPAVVSMPPPYTKVVGQAFHPDSTAAPGY</sequence>
<evidence type="ECO:0000313" key="5">
    <source>
        <dbReference type="Proteomes" id="UP001195483"/>
    </source>
</evidence>
<reference evidence="4" key="2">
    <citation type="journal article" date="2021" name="Genome Biol. Evol.">
        <title>Developing a high-quality reference genome for a parasitic bivalve with doubly uniparental inheritance (Bivalvia: Unionida).</title>
        <authorList>
            <person name="Smith C.H."/>
        </authorList>
    </citation>
    <scope>NUCLEOTIDE SEQUENCE</scope>
    <source>
        <strain evidence="4">CHS0354</strain>
        <tissue evidence="4">Mantle</tissue>
    </source>
</reference>
<name>A0AAE0SXZ7_9BIVA</name>
<dbReference type="EMBL" id="JAEAOA010000052">
    <property type="protein sequence ID" value="KAK3600117.1"/>
    <property type="molecule type" value="Genomic_DNA"/>
</dbReference>
<feature type="transmembrane region" description="Helical" evidence="2">
    <location>
        <begin position="58"/>
        <end position="82"/>
    </location>
</feature>
<proteinExistence type="predicted"/>
<keyword evidence="2" id="KW-0472">Membrane</keyword>
<keyword evidence="5" id="KW-1185">Reference proteome</keyword>
<feature type="signal peptide" evidence="3">
    <location>
        <begin position="1"/>
        <end position="21"/>
    </location>
</feature>
<feature type="compositionally biased region" description="Acidic residues" evidence="1">
    <location>
        <begin position="30"/>
        <end position="42"/>
    </location>
</feature>
<feature type="region of interest" description="Disordered" evidence="1">
    <location>
        <begin position="30"/>
        <end position="51"/>
    </location>
</feature>